<sequence>MTEHLLQANGVELCVESFGAKTDPAILLIGGGASSMDWWHEDFCARLAEGHHVIRYDLRDTGRSVSYPAGEPGYTHADLAEDAIGILDALGIERAHLVAISMGAGIAQRAVIEHPERVSALTLMSTSPGGPGGEDNGLPPMSPKVAAYFSAEGPGPDTSTKDGLFEAFLLGERAFAGELGIDEVELRRLSDRIFDRTTDVAASLYNHFAADGGGDIRDRLAEIKAPTLVLHGTKDPLFPKEHGEALAREIPGARLVLLEGVGHQVPPRQVWDVVVREILALER</sequence>
<dbReference type="RefSeq" id="WP_184791276.1">
    <property type="nucleotide sequence ID" value="NZ_BONT01000012.1"/>
</dbReference>
<proteinExistence type="predicted"/>
<dbReference type="GO" id="GO:0004806">
    <property type="term" value="F:triacylglycerol lipase activity"/>
    <property type="evidence" value="ECO:0007669"/>
    <property type="project" value="TreeGrafter"/>
</dbReference>
<organism evidence="3 4">
    <name type="scientific">Phytomonospora endophytica</name>
    <dbReference type="NCBI Taxonomy" id="714109"/>
    <lineage>
        <taxon>Bacteria</taxon>
        <taxon>Bacillati</taxon>
        <taxon>Actinomycetota</taxon>
        <taxon>Actinomycetes</taxon>
        <taxon>Micromonosporales</taxon>
        <taxon>Micromonosporaceae</taxon>
        <taxon>Phytomonospora</taxon>
    </lineage>
</organism>
<protein>
    <submittedName>
        <fullName evidence="3">Pimeloyl-ACP methyl ester carboxylesterase</fullName>
    </submittedName>
</protein>
<dbReference type="Pfam" id="PF00561">
    <property type="entry name" value="Abhydrolase_1"/>
    <property type="match status" value="1"/>
</dbReference>
<feature type="region of interest" description="Disordered" evidence="1">
    <location>
        <begin position="124"/>
        <end position="157"/>
    </location>
</feature>
<comment type="caution">
    <text evidence="3">The sequence shown here is derived from an EMBL/GenBank/DDBJ whole genome shotgun (WGS) entry which is preliminary data.</text>
</comment>
<dbReference type="AlphaFoldDB" id="A0A841G1E8"/>
<evidence type="ECO:0000256" key="1">
    <source>
        <dbReference type="SAM" id="MobiDB-lite"/>
    </source>
</evidence>
<dbReference type="EMBL" id="JACHGT010000016">
    <property type="protein sequence ID" value="MBB6038489.1"/>
    <property type="molecule type" value="Genomic_DNA"/>
</dbReference>
<evidence type="ECO:0000313" key="3">
    <source>
        <dbReference type="EMBL" id="MBB6038489.1"/>
    </source>
</evidence>
<dbReference type="Proteomes" id="UP000548476">
    <property type="component" value="Unassembled WGS sequence"/>
</dbReference>
<dbReference type="InterPro" id="IPR029058">
    <property type="entry name" value="AB_hydrolase_fold"/>
</dbReference>
<accession>A0A841G1E8</accession>
<keyword evidence="4" id="KW-1185">Reference proteome</keyword>
<dbReference type="InterPro" id="IPR000073">
    <property type="entry name" value="AB_hydrolase_1"/>
</dbReference>
<dbReference type="Gene3D" id="3.40.50.1820">
    <property type="entry name" value="alpha/beta hydrolase"/>
    <property type="match status" value="1"/>
</dbReference>
<dbReference type="PANTHER" id="PTHR43433:SF5">
    <property type="entry name" value="AB HYDROLASE-1 DOMAIN-CONTAINING PROTEIN"/>
    <property type="match status" value="1"/>
</dbReference>
<reference evidence="3 4" key="1">
    <citation type="submission" date="2020-08" db="EMBL/GenBank/DDBJ databases">
        <title>Genomic Encyclopedia of Type Strains, Phase IV (KMG-IV): sequencing the most valuable type-strain genomes for metagenomic binning, comparative biology and taxonomic classification.</title>
        <authorList>
            <person name="Goeker M."/>
        </authorList>
    </citation>
    <scope>NUCLEOTIDE SEQUENCE [LARGE SCALE GENOMIC DNA]</scope>
    <source>
        <strain evidence="3 4">YIM 65646</strain>
    </source>
</reference>
<evidence type="ECO:0000259" key="2">
    <source>
        <dbReference type="Pfam" id="PF00561"/>
    </source>
</evidence>
<evidence type="ECO:0000313" key="4">
    <source>
        <dbReference type="Proteomes" id="UP000548476"/>
    </source>
</evidence>
<dbReference type="SUPFAM" id="SSF53474">
    <property type="entry name" value="alpha/beta-Hydrolases"/>
    <property type="match status" value="1"/>
</dbReference>
<dbReference type="GO" id="GO:0046503">
    <property type="term" value="P:glycerolipid catabolic process"/>
    <property type="evidence" value="ECO:0007669"/>
    <property type="project" value="TreeGrafter"/>
</dbReference>
<gene>
    <name evidence="3" type="ORF">HNR73_006372</name>
</gene>
<dbReference type="PANTHER" id="PTHR43433">
    <property type="entry name" value="HYDROLASE, ALPHA/BETA FOLD FAMILY PROTEIN"/>
    <property type="match status" value="1"/>
</dbReference>
<feature type="domain" description="AB hydrolase-1" evidence="2">
    <location>
        <begin position="24"/>
        <end position="263"/>
    </location>
</feature>
<dbReference type="InterPro" id="IPR050471">
    <property type="entry name" value="AB_hydrolase"/>
</dbReference>
<name>A0A841G1E8_9ACTN</name>